<feature type="region of interest" description="Disordered" evidence="4">
    <location>
        <begin position="1137"/>
        <end position="1167"/>
    </location>
</feature>
<evidence type="ECO:0000313" key="6">
    <source>
        <dbReference type="RefSeq" id="XP_028028456.1"/>
    </source>
</evidence>
<feature type="region of interest" description="Disordered" evidence="4">
    <location>
        <begin position="1556"/>
        <end position="1622"/>
    </location>
</feature>
<feature type="region of interest" description="Disordered" evidence="4">
    <location>
        <begin position="502"/>
        <end position="569"/>
    </location>
</feature>
<dbReference type="InterPro" id="IPR001611">
    <property type="entry name" value="Leu-rich_rpt"/>
</dbReference>
<feature type="region of interest" description="Disordered" evidence="4">
    <location>
        <begin position="586"/>
        <end position="644"/>
    </location>
</feature>
<dbReference type="PANTHER" id="PTHR24112">
    <property type="entry name" value="LEUCINE-RICH REPEAT, ISOFORM F-RELATED"/>
    <property type="match status" value="1"/>
</dbReference>
<evidence type="ECO:0000256" key="4">
    <source>
        <dbReference type="SAM" id="MobiDB-lite"/>
    </source>
</evidence>
<accession>A0A6J2JG26</accession>
<dbReference type="KEGG" id="bman:114241726"/>
<dbReference type="Proteomes" id="UP000504629">
    <property type="component" value="Unplaced"/>
</dbReference>
<feature type="compositionally biased region" description="Polar residues" evidence="4">
    <location>
        <begin position="1071"/>
        <end position="1080"/>
    </location>
</feature>
<evidence type="ECO:0000313" key="5">
    <source>
        <dbReference type="Proteomes" id="UP000504629"/>
    </source>
</evidence>
<proteinExistence type="inferred from homology"/>
<protein>
    <submittedName>
        <fullName evidence="6">Uncharacterized protein LOC114241726</fullName>
    </submittedName>
</protein>
<gene>
    <name evidence="6" type="primary">LOC114241726</name>
</gene>
<reference evidence="6" key="1">
    <citation type="submission" date="2025-08" db="UniProtKB">
        <authorList>
            <consortium name="RefSeq"/>
        </authorList>
    </citation>
    <scope>IDENTIFICATION</scope>
    <source>
        <tissue evidence="6">Silk gland</tissue>
    </source>
</reference>
<dbReference type="RefSeq" id="XP_028028456.1">
    <property type="nucleotide sequence ID" value="XM_028172655.1"/>
</dbReference>
<dbReference type="Pfam" id="PF13516">
    <property type="entry name" value="LRR_6"/>
    <property type="match status" value="2"/>
</dbReference>
<feature type="compositionally biased region" description="Polar residues" evidence="4">
    <location>
        <begin position="587"/>
        <end position="613"/>
    </location>
</feature>
<feature type="compositionally biased region" description="Polar residues" evidence="4">
    <location>
        <begin position="1051"/>
        <end position="1062"/>
    </location>
</feature>
<dbReference type="PANTHER" id="PTHR24112:SF9">
    <property type="entry name" value="PROTEIN PHOSPHATASE 1 REGULATORY SUBUNIT 37"/>
    <property type="match status" value="1"/>
</dbReference>
<keyword evidence="2" id="KW-0677">Repeat</keyword>
<feature type="compositionally biased region" description="Basic and acidic residues" evidence="4">
    <location>
        <begin position="614"/>
        <end position="632"/>
    </location>
</feature>
<keyword evidence="1" id="KW-0433">Leucine-rich repeat</keyword>
<feature type="region of interest" description="Disordered" evidence="4">
    <location>
        <begin position="1671"/>
        <end position="1691"/>
    </location>
</feature>
<organism evidence="5 6">
    <name type="scientific">Bombyx mandarina</name>
    <name type="common">Wild silk moth</name>
    <name type="synonym">Wild silkworm</name>
    <dbReference type="NCBI Taxonomy" id="7092"/>
    <lineage>
        <taxon>Eukaryota</taxon>
        <taxon>Metazoa</taxon>
        <taxon>Ecdysozoa</taxon>
        <taxon>Arthropoda</taxon>
        <taxon>Hexapoda</taxon>
        <taxon>Insecta</taxon>
        <taxon>Pterygota</taxon>
        <taxon>Neoptera</taxon>
        <taxon>Endopterygota</taxon>
        <taxon>Lepidoptera</taxon>
        <taxon>Glossata</taxon>
        <taxon>Ditrysia</taxon>
        <taxon>Bombycoidea</taxon>
        <taxon>Bombycidae</taxon>
        <taxon>Bombycinae</taxon>
        <taxon>Bombyx</taxon>
    </lineage>
</organism>
<evidence type="ECO:0000256" key="2">
    <source>
        <dbReference type="ARBA" id="ARBA00022737"/>
    </source>
</evidence>
<feature type="compositionally biased region" description="Pro residues" evidence="4">
    <location>
        <begin position="520"/>
        <end position="530"/>
    </location>
</feature>
<dbReference type="OrthoDB" id="10034042at2759"/>
<dbReference type="InterPro" id="IPR051279">
    <property type="entry name" value="PP1-Reg/Actin-Interact_Protein"/>
</dbReference>
<feature type="region of interest" description="Disordered" evidence="4">
    <location>
        <begin position="1038"/>
        <end position="1122"/>
    </location>
</feature>
<feature type="region of interest" description="Disordered" evidence="4">
    <location>
        <begin position="821"/>
        <end position="845"/>
    </location>
</feature>
<comment type="similarity">
    <text evidence="3">Belongs to the PPP1R37 family.</text>
</comment>
<dbReference type="SUPFAM" id="SSF52047">
    <property type="entry name" value="RNI-like"/>
    <property type="match status" value="1"/>
</dbReference>
<evidence type="ECO:0000256" key="1">
    <source>
        <dbReference type="ARBA" id="ARBA00022614"/>
    </source>
</evidence>
<dbReference type="Gene3D" id="3.80.10.10">
    <property type="entry name" value="Ribonuclease Inhibitor"/>
    <property type="match status" value="3"/>
</dbReference>
<dbReference type="GeneID" id="114241726"/>
<feature type="compositionally biased region" description="Polar residues" evidence="4">
    <location>
        <begin position="1678"/>
        <end position="1688"/>
    </location>
</feature>
<sequence length="1722" mass="187391">MSADPDKDTACAPFSLIPTEKAQNVCDNEISEKNNKKIRTVSFPADDQLVTQYCEPENPWKHVPATNRAQIAADYLELCRRYNTTPIDSVLQLIRELPESCIGGGTRAPRLTLCECLLLGPAPVDALEAVLRRVQFRRLELDHAILDDEGAEALFDMIEYYESAVVVSISGPRQFGIRGWQAASRMIKKSADLTELEVTEGPLEASHAPTIARALRTHTCRIRALCLQRASLCGEPLLSLVIALKSNSSIRELRLGDNNLSSSDAVQLASLLRYNTNIQLLDLSNNQIQDSGVGHIADALVEQAALTPPSAVASPLSPVYGQGHEVRGLSFLVLWNNQLTRNCAVHLSKALRGCSSLCVLNIGRNAVGGDAVRAARAGSSLASLGLQAARLGPDAAPALAGLIADTRLQRLDLRDNKLGSVGLRAILNALRENTTLTQIDLDDQADSPDSLPAAEDQEAATVSRLTREIRALCRRNEPVATEPTSRTHRKISLTCNTTTVLKSSLRPEEERRACRLRSPAPSPAPSPAGSPVPTIHAASRFSVTRVTPERDPRDSPSPATVPGTDYPTPSRFKVVQVVEPLQVQIDAASTQRRPPSRFSVTRNYDTTYDPQQRTPEKTHTDAQTNKTDRDETPIESTAAEAKTEDLPKALAVEAANVTRDAVRDVEAGVDEAKFDEAADSDRRDESKNEFDNVTVIEFKRNIQEIIGRSETIEVRRAEDEAHAEANSDRSTTSENVIGKTFYVSTVSGSVCDEEVTGSPSRGPGGRPLSRLFEVRRVPDPRPVVCDNVTDISAELNVETDKIEDGLISDVTIGECDSECDGGSVLSENAPETDASGPAGPAGPADVDETIKRVKTIKQIEILTEDLGNIINEMKVLSMRNQNVLDSECVNSANVPANLVIKKIKSELSPDSSDIEVSMLMSEKLADFRDSSSSLEISGGSVESLNEVQRLTVRAAVSDDDGQRPERVLSAGSSVESANDVTPVNYLNTSLSSNESASPVFGKKIHGSLSSLEASVSSIDSVRQEKLMVTSADSGIEYSLQNPTDLRDDVSSNEGTLTNNSSLRDTKKNPTEETLTSSPKRASSLMDVPALKSKGLERARKKSWVAPSSSFQVSRPEADRDTKPSHLEKLLSIFQHPTSIFSRSSQSDDERKSASNTPPRKDSSLTSSFWTWGSSIDKDKDEKDDSSSETTDSTLSERIQVSFVDESFSKRLDSKTPSTDTDNTLSEFQSFAPQISETTDATRDAGRSIVTAPTTDDNLVQKIDLSKKDPNANGNRVSSRIDLRQPNEINKIIHESVAPCTEGGKNLGRTPGVIVKDIKIDDTARPRTFAAVLKSSGSENFLEKQSSPDPGQTVDKLPSKVIRGIKENISPENTLTSNTSTTRALAIELTEKQMKCQPLINAAFVSSLLEKSTADEAVGLAPIAVIDETCDESADAHIQLEYIDADKLHARSDVVCLEGFADPNTEKITQDLEAVDLGKDALAYLAYESQDFEPDANKQSSLAEELQQAELKEIVDLSPELIVDEALEIPEVFTAKEMKGLRASPVIPDRAKLKKSNSLEDLSQLQSTDAEKSDRKTKTIAFKIPESTPKDIPQRRTKLRSRSGSSPKSLPESLNKPCPLTKMDSLLTKKKKKVSSLGKMARDSLLALNMSEEEIAEFRRSYKLTSVESLRSLESVSEDANSQSGNSVDSRCRSCLRTSQESLMSLDSMTEECNCDKGNRSAR</sequence>
<dbReference type="SMART" id="SM00368">
    <property type="entry name" value="LRR_RI"/>
    <property type="match status" value="4"/>
</dbReference>
<evidence type="ECO:0000256" key="3">
    <source>
        <dbReference type="ARBA" id="ARBA00038315"/>
    </source>
</evidence>
<dbReference type="InterPro" id="IPR032675">
    <property type="entry name" value="LRR_dom_sf"/>
</dbReference>
<feature type="compositionally biased region" description="Basic and acidic residues" evidence="4">
    <location>
        <begin position="1145"/>
        <end position="1162"/>
    </location>
</feature>
<feature type="compositionally biased region" description="Polar residues" evidence="4">
    <location>
        <begin position="1558"/>
        <end position="1567"/>
    </location>
</feature>
<feature type="region of interest" description="Disordered" evidence="4">
    <location>
        <begin position="442"/>
        <end position="462"/>
    </location>
</feature>
<name>A0A6J2JG26_BOMMA</name>
<keyword evidence="5" id="KW-1185">Reference proteome</keyword>